<sequence length="531" mass="59012">MNEKFKLYKEKATTFYASMSKLQKRLLFGGITLMVALIILITVLTTSKGSMVTLYNDLSLPEVGQIKEELDARGVAYDITGSGTAVQVPEASADSLLVDLAAQGIPDSGSIDYSFFAENSSWGVTDNEFDVMKLDAMQTELSTLITQINGIEAAEVMINMPEDPVFISDQQQEATASIVIETQPGYQFEPTQISTLYHLVSKSIPNLPTDNIVIMNQHFEYFDLNNENSFASGDTYTSQQHIKSDIEQDIERRVQRMLGSMIGMNKVAISATADIDYTQEQRTEQLVEPVDEENDTLPVSIETITESFTGAQPEDGAAGVEEGEIANYPAGLDGNVGDYELVKESVNNEFNRIQRDIVESPYKIRDLGIQVAIDNTRELDNGEVEELSPQEQAQVEESVASILDSIITTTIDKSYGEVSPEEKVSIVLQPFEGTNITPNTTVSPAIPGWVYVALGILLVAIIILMIMLRRKREREEVVEEVETTAVEEREIPPITHTDDSDSSVRRKQLEKYAEDKPEEFAKLLRSWISED</sequence>
<evidence type="ECO:0000256" key="3">
    <source>
        <dbReference type="ARBA" id="ARBA00007971"/>
    </source>
</evidence>
<dbReference type="Pfam" id="PF01514">
    <property type="entry name" value="YscJ_FliF"/>
    <property type="match status" value="1"/>
</dbReference>
<keyword evidence="14" id="KW-0969">Cilium</keyword>
<dbReference type="InterPro" id="IPR043427">
    <property type="entry name" value="YscJ/FliF"/>
</dbReference>
<evidence type="ECO:0000256" key="11">
    <source>
        <dbReference type="SAM" id="Phobius"/>
    </source>
</evidence>
<comment type="subcellular location">
    <subcellularLocation>
        <location evidence="1 9">Bacterial flagellum basal body</location>
    </subcellularLocation>
    <subcellularLocation>
        <location evidence="2">Cell membrane</location>
        <topology evidence="2">Multi-pass membrane protein</topology>
    </subcellularLocation>
</comment>
<name>A0A1M7PGK3_9BACI</name>
<dbReference type="PANTHER" id="PTHR30046:SF0">
    <property type="entry name" value="FLAGELLAR M-RING PROTEIN"/>
    <property type="match status" value="1"/>
</dbReference>
<dbReference type="PRINTS" id="PR01009">
    <property type="entry name" value="FLGMRINGFLIF"/>
</dbReference>
<evidence type="ECO:0000256" key="6">
    <source>
        <dbReference type="ARBA" id="ARBA00022989"/>
    </source>
</evidence>
<dbReference type="GO" id="GO:0009431">
    <property type="term" value="C:bacterial-type flagellum basal body, MS ring"/>
    <property type="evidence" value="ECO:0007669"/>
    <property type="project" value="InterPro"/>
</dbReference>
<keyword evidence="8 9" id="KW-0975">Bacterial flagellum</keyword>
<keyword evidence="6 11" id="KW-1133">Transmembrane helix</keyword>
<evidence type="ECO:0000256" key="7">
    <source>
        <dbReference type="ARBA" id="ARBA00023136"/>
    </source>
</evidence>
<dbReference type="EMBL" id="FRCZ01000004">
    <property type="protein sequence ID" value="SHN16152.1"/>
    <property type="molecule type" value="Genomic_DNA"/>
</dbReference>
<comment type="function">
    <text evidence="9">The M ring may be actively involved in energy transduction.</text>
</comment>
<evidence type="ECO:0000256" key="5">
    <source>
        <dbReference type="ARBA" id="ARBA00022692"/>
    </source>
</evidence>
<feature type="domain" description="Flagellar M-ring C-terminal" evidence="13">
    <location>
        <begin position="258"/>
        <end position="401"/>
    </location>
</feature>
<dbReference type="Gene3D" id="3.30.300.30">
    <property type="match status" value="1"/>
</dbReference>
<dbReference type="Proteomes" id="UP000184184">
    <property type="component" value="Unassembled WGS sequence"/>
</dbReference>
<keyword evidence="15" id="KW-1185">Reference proteome</keyword>
<dbReference type="InterPro" id="IPR045851">
    <property type="entry name" value="AMP-bd_C_sf"/>
</dbReference>
<feature type="region of interest" description="Disordered" evidence="10">
    <location>
        <begin position="485"/>
        <end position="510"/>
    </location>
</feature>
<evidence type="ECO:0000313" key="14">
    <source>
        <dbReference type="EMBL" id="SHN16152.1"/>
    </source>
</evidence>
<evidence type="ECO:0000256" key="8">
    <source>
        <dbReference type="ARBA" id="ARBA00023143"/>
    </source>
</evidence>
<reference evidence="14 15" key="1">
    <citation type="submission" date="2016-11" db="EMBL/GenBank/DDBJ databases">
        <authorList>
            <person name="Jaros S."/>
            <person name="Januszkiewicz K."/>
            <person name="Wedrychowicz H."/>
        </authorList>
    </citation>
    <scope>NUCLEOTIDE SEQUENCE [LARGE SCALE GENOMIC DNA]</scope>
    <source>
        <strain evidence="14 15">CGMCC 1.10681</strain>
    </source>
</reference>
<dbReference type="PANTHER" id="PTHR30046">
    <property type="entry name" value="FLAGELLAR M-RING PROTEIN"/>
    <property type="match status" value="1"/>
</dbReference>
<dbReference type="InterPro" id="IPR006182">
    <property type="entry name" value="FliF_N_dom"/>
</dbReference>
<dbReference type="GO" id="GO:0003774">
    <property type="term" value="F:cytoskeletal motor activity"/>
    <property type="evidence" value="ECO:0007669"/>
    <property type="project" value="InterPro"/>
</dbReference>
<feature type="domain" description="Flagellar M-ring N-terminal" evidence="12">
    <location>
        <begin position="47"/>
        <end position="221"/>
    </location>
</feature>
<comment type="similarity">
    <text evidence="3 9">Belongs to the FliF family.</text>
</comment>
<feature type="transmembrane region" description="Helical" evidence="11">
    <location>
        <begin position="448"/>
        <end position="468"/>
    </location>
</feature>
<organism evidence="14 15">
    <name type="scientific">Gracilibacillus kekensis</name>
    <dbReference type="NCBI Taxonomy" id="1027249"/>
    <lineage>
        <taxon>Bacteria</taxon>
        <taxon>Bacillati</taxon>
        <taxon>Bacillota</taxon>
        <taxon>Bacilli</taxon>
        <taxon>Bacillales</taxon>
        <taxon>Bacillaceae</taxon>
        <taxon>Gracilibacillus</taxon>
    </lineage>
</organism>
<dbReference type="RefSeq" id="WP_073201875.1">
    <property type="nucleotide sequence ID" value="NZ_FRCZ01000004.1"/>
</dbReference>
<evidence type="ECO:0000256" key="2">
    <source>
        <dbReference type="ARBA" id="ARBA00004651"/>
    </source>
</evidence>
<dbReference type="Pfam" id="PF08345">
    <property type="entry name" value="YscJ_FliF_C"/>
    <property type="match status" value="1"/>
</dbReference>
<keyword evidence="4" id="KW-1003">Cell membrane</keyword>
<feature type="compositionally biased region" description="Basic and acidic residues" evidence="10">
    <location>
        <begin position="486"/>
        <end position="510"/>
    </location>
</feature>
<evidence type="ECO:0000259" key="13">
    <source>
        <dbReference type="Pfam" id="PF08345"/>
    </source>
</evidence>
<keyword evidence="14" id="KW-0966">Cell projection</keyword>
<dbReference type="PIRSF" id="PIRSF004862">
    <property type="entry name" value="FliF"/>
    <property type="match status" value="1"/>
</dbReference>
<evidence type="ECO:0000313" key="15">
    <source>
        <dbReference type="Proteomes" id="UP000184184"/>
    </source>
</evidence>
<dbReference type="NCBIfam" id="TIGR00206">
    <property type="entry name" value="fliF"/>
    <property type="match status" value="1"/>
</dbReference>
<dbReference type="GO" id="GO:0005886">
    <property type="term" value="C:plasma membrane"/>
    <property type="evidence" value="ECO:0007669"/>
    <property type="project" value="UniProtKB-SubCell"/>
</dbReference>
<dbReference type="OrthoDB" id="9807026at2"/>
<evidence type="ECO:0000256" key="4">
    <source>
        <dbReference type="ARBA" id="ARBA00022475"/>
    </source>
</evidence>
<evidence type="ECO:0000256" key="1">
    <source>
        <dbReference type="ARBA" id="ARBA00004117"/>
    </source>
</evidence>
<accession>A0A1M7PGK3</accession>
<keyword evidence="5 11" id="KW-0812">Transmembrane</keyword>
<keyword evidence="7 11" id="KW-0472">Membrane</keyword>
<gene>
    <name evidence="14" type="ORF">SAMN05216179_2174</name>
</gene>
<evidence type="ECO:0000256" key="9">
    <source>
        <dbReference type="PIRNR" id="PIRNR004862"/>
    </source>
</evidence>
<dbReference type="InterPro" id="IPR000067">
    <property type="entry name" value="FlgMring_FliF"/>
</dbReference>
<protein>
    <recommendedName>
        <fullName evidence="9">Flagellar M-ring protein</fullName>
    </recommendedName>
</protein>
<dbReference type="STRING" id="1027249.SAMN05216179_2174"/>
<dbReference type="AlphaFoldDB" id="A0A1M7PGK3"/>
<feature type="transmembrane region" description="Helical" evidence="11">
    <location>
        <begin position="26"/>
        <end position="44"/>
    </location>
</feature>
<dbReference type="GO" id="GO:0071973">
    <property type="term" value="P:bacterial-type flagellum-dependent cell motility"/>
    <property type="evidence" value="ECO:0007669"/>
    <property type="project" value="InterPro"/>
</dbReference>
<keyword evidence="14" id="KW-0282">Flagellum</keyword>
<dbReference type="InterPro" id="IPR013556">
    <property type="entry name" value="Flag_M-ring_C"/>
</dbReference>
<evidence type="ECO:0000259" key="12">
    <source>
        <dbReference type="Pfam" id="PF01514"/>
    </source>
</evidence>
<evidence type="ECO:0000256" key="10">
    <source>
        <dbReference type="SAM" id="MobiDB-lite"/>
    </source>
</evidence>
<proteinExistence type="inferred from homology"/>